<feature type="transmembrane region" description="Helical" evidence="12">
    <location>
        <begin position="155"/>
        <end position="173"/>
    </location>
</feature>
<keyword evidence="4" id="KW-0597">Phosphoprotein</keyword>
<organism evidence="14 15">
    <name type="scientific">Shewanella cutis</name>
    <dbReference type="NCBI Taxonomy" id="2766780"/>
    <lineage>
        <taxon>Bacteria</taxon>
        <taxon>Pseudomonadati</taxon>
        <taxon>Pseudomonadota</taxon>
        <taxon>Gammaproteobacteria</taxon>
        <taxon>Alteromonadales</taxon>
        <taxon>Shewanellaceae</taxon>
        <taxon>Shewanella</taxon>
    </lineage>
</organism>
<accession>A0ABS9QWE3</accession>
<evidence type="ECO:0000259" key="13">
    <source>
        <dbReference type="PROSITE" id="PS50109"/>
    </source>
</evidence>
<dbReference type="InterPro" id="IPR003594">
    <property type="entry name" value="HATPase_dom"/>
</dbReference>
<dbReference type="PRINTS" id="PR00344">
    <property type="entry name" value="BCTRLSENSOR"/>
</dbReference>
<proteinExistence type="predicted"/>
<dbReference type="Gene3D" id="1.10.287.130">
    <property type="match status" value="1"/>
</dbReference>
<dbReference type="EMBL" id="JACSDI010000008">
    <property type="protein sequence ID" value="MCG9964683.1"/>
    <property type="molecule type" value="Genomic_DNA"/>
</dbReference>
<keyword evidence="15" id="KW-1185">Reference proteome</keyword>
<comment type="subcellular location">
    <subcellularLocation>
        <location evidence="2">Membrane</location>
    </subcellularLocation>
</comment>
<keyword evidence="10 12" id="KW-1133">Transmembrane helix</keyword>
<evidence type="ECO:0000256" key="12">
    <source>
        <dbReference type="SAM" id="Phobius"/>
    </source>
</evidence>
<evidence type="ECO:0000256" key="3">
    <source>
        <dbReference type="ARBA" id="ARBA00012438"/>
    </source>
</evidence>
<dbReference type="PROSITE" id="PS50109">
    <property type="entry name" value="HIS_KIN"/>
    <property type="match status" value="1"/>
</dbReference>
<dbReference type="InterPro" id="IPR004358">
    <property type="entry name" value="Sig_transdc_His_kin-like_C"/>
</dbReference>
<keyword evidence="11 12" id="KW-0472">Membrane</keyword>
<sequence>MYSLKAYLTRNLLITLTCAMALLLYLLFQGIQILTQDFVASRLQHDADSLISALELQVDGTWSLNADRLPNVYHRVNSGHYFAIQIGEQQLRSRSLFDHAVTLPSLKVGEQQQATQNVGQEHWLMFSQTIVKNGQSICLWVTEDISSLEQTQLRFLGFATLVVLLTILILLFAQHQLLKRGFKPLEKIPEAIRQMRLQGREIDTLLTPCEITPLIAEIDRLVNQLGQRVQRSRNALGNLAHEMKRPLQGLQSYLDSQAPEQRHEGRKVLAELHHIIERELKRTKIVGLSTPGRFTVLNDDLPPLIQVMQRIYPQRRISCHYDQDLVMPFDRDDLLELLGNLLDNACKHGHEHIELCIMQQPIPTAGYEIIVSDDGEGVSDAAMSIIVERGIRLDESIQGHGLGLSICKDIVDSYQGELHFNHAKQGGLEAKVFLPLPN</sequence>
<dbReference type="SUPFAM" id="SSF47384">
    <property type="entry name" value="Homodimeric domain of signal transducing histidine kinase"/>
    <property type="match status" value="1"/>
</dbReference>
<dbReference type="InterPro" id="IPR005467">
    <property type="entry name" value="His_kinase_dom"/>
</dbReference>
<dbReference type="RefSeq" id="WP_240131267.1">
    <property type="nucleotide sequence ID" value="NZ_JACSDI010000008.1"/>
</dbReference>
<comment type="catalytic activity">
    <reaction evidence="1">
        <text>ATP + protein L-histidine = ADP + protein N-phospho-L-histidine.</text>
        <dbReference type="EC" id="2.7.13.3"/>
    </reaction>
</comment>
<evidence type="ECO:0000256" key="1">
    <source>
        <dbReference type="ARBA" id="ARBA00000085"/>
    </source>
</evidence>
<dbReference type="InterPro" id="IPR036097">
    <property type="entry name" value="HisK_dim/P_sf"/>
</dbReference>
<evidence type="ECO:0000256" key="4">
    <source>
        <dbReference type="ARBA" id="ARBA00022553"/>
    </source>
</evidence>
<comment type="caution">
    <text evidence="14">The sequence shown here is derived from an EMBL/GenBank/DDBJ whole genome shotgun (WGS) entry which is preliminary data.</text>
</comment>
<evidence type="ECO:0000256" key="2">
    <source>
        <dbReference type="ARBA" id="ARBA00004370"/>
    </source>
</evidence>
<evidence type="ECO:0000256" key="5">
    <source>
        <dbReference type="ARBA" id="ARBA00022679"/>
    </source>
</evidence>
<dbReference type="Gene3D" id="3.30.565.10">
    <property type="entry name" value="Histidine kinase-like ATPase, C-terminal domain"/>
    <property type="match status" value="1"/>
</dbReference>
<evidence type="ECO:0000256" key="6">
    <source>
        <dbReference type="ARBA" id="ARBA00022692"/>
    </source>
</evidence>
<gene>
    <name evidence="14" type="ORF">H9J30_12270</name>
</gene>
<dbReference type="PANTHER" id="PTHR45436">
    <property type="entry name" value="SENSOR HISTIDINE KINASE YKOH"/>
    <property type="match status" value="1"/>
</dbReference>
<evidence type="ECO:0000256" key="9">
    <source>
        <dbReference type="ARBA" id="ARBA00022840"/>
    </source>
</evidence>
<dbReference type="PANTHER" id="PTHR45436:SF5">
    <property type="entry name" value="SENSOR HISTIDINE KINASE TRCS"/>
    <property type="match status" value="1"/>
</dbReference>
<evidence type="ECO:0000256" key="10">
    <source>
        <dbReference type="ARBA" id="ARBA00022989"/>
    </source>
</evidence>
<dbReference type="Pfam" id="PF02518">
    <property type="entry name" value="HATPase_c"/>
    <property type="match status" value="1"/>
</dbReference>
<name>A0ABS9QWE3_9GAMM</name>
<evidence type="ECO:0000256" key="7">
    <source>
        <dbReference type="ARBA" id="ARBA00022741"/>
    </source>
</evidence>
<feature type="transmembrane region" description="Helical" evidence="12">
    <location>
        <begin position="12"/>
        <end position="34"/>
    </location>
</feature>
<keyword evidence="5" id="KW-0808">Transferase</keyword>
<dbReference type="EC" id="2.7.13.3" evidence="3"/>
<dbReference type="SUPFAM" id="SSF55874">
    <property type="entry name" value="ATPase domain of HSP90 chaperone/DNA topoisomerase II/histidine kinase"/>
    <property type="match status" value="1"/>
</dbReference>
<dbReference type="InterPro" id="IPR036890">
    <property type="entry name" value="HATPase_C_sf"/>
</dbReference>
<evidence type="ECO:0000256" key="11">
    <source>
        <dbReference type="ARBA" id="ARBA00023136"/>
    </source>
</evidence>
<dbReference type="GO" id="GO:0016301">
    <property type="term" value="F:kinase activity"/>
    <property type="evidence" value="ECO:0007669"/>
    <property type="project" value="UniProtKB-KW"/>
</dbReference>
<feature type="domain" description="Histidine kinase" evidence="13">
    <location>
        <begin position="238"/>
        <end position="438"/>
    </location>
</feature>
<reference evidence="14 15" key="1">
    <citation type="submission" date="2020-08" db="EMBL/GenBank/DDBJ databases">
        <title>Whole genome sequence of Shewanella sp strain PS-2.</title>
        <authorList>
            <person name="Das S.K."/>
        </authorList>
    </citation>
    <scope>NUCLEOTIDE SEQUENCE [LARGE SCALE GENOMIC DNA]</scope>
    <source>
        <strain evidence="14 15">PS-2</strain>
    </source>
</reference>
<dbReference type="InterPro" id="IPR058619">
    <property type="entry name" value="PhoQ/CarS-like_HATPase"/>
</dbReference>
<evidence type="ECO:0000313" key="15">
    <source>
        <dbReference type="Proteomes" id="UP000829384"/>
    </source>
</evidence>
<keyword evidence="8 14" id="KW-0418">Kinase</keyword>
<evidence type="ECO:0000256" key="8">
    <source>
        <dbReference type="ARBA" id="ARBA00022777"/>
    </source>
</evidence>
<dbReference type="CDD" id="cd16954">
    <property type="entry name" value="HATPase_PhoQ-like"/>
    <property type="match status" value="1"/>
</dbReference>
<keyword evidence="9" id="KW-0067">ATP-binding</keyword>
<dbReference type="InterPro" id="IPR050428">
    <property type="entry name" value="TCS_sensor_his_kinase"/>
</dbReference>
<dbReference type="SMART" id="SM00387">
    <property type="entry name" value="HATPase_c"/>
    <property type="match status" value="1"/>
</dbReference>
<evidence type="ECO:0000313" key="14">
    <source>
        <dbReference type="EMBL" id="MCG9964683.1"/>
    </source>
</evidence>
<dbReference type="Proteomes" id="UP000829384">
    <property type="component" value="Unassembled WGS sequence"/>
</dbReference>
<keyword evidence="7" id="KW-0547">Nucleotide-binding</keyword>
<keyword evidence="6 12" id="KW-0812">Transmembrane</keyword>
<protein>
    <recommendedName>
        <fullName evidence="3">histidine kinase</fullName>
        <ecNumber evidence="3">2.7.13.3</ecNumber>
    </recommendedName>
</protein>